<dbReference type="Gene3D" id="3.30.70.1620">
    <property type="match status" value="1"/>
</dbReference>
<dbReference type="Gene3D" id="1.20.1060.20">
    <property type="match status" value="1"/>
</dbReference>
<dbReference type="SUPFAM" id="SSF57997">
    <property type="entry name" value="Tropomyosin"/>
    <property type="match status" value="1"/>
</dbReference>
<dbReference type="InterPro" id="IPR027417">
    <property type="entry name" value="P-loop_NTPase"/>
</dbReference>
<dbReference type="Pfam" id="PF06470">
    <property type="entry name" value="SMC_hinge"/>
    <property type="match status" value="1"/>
</dbReference>
<gene>
    <name evidence="6 8" type="primary">smc</name>
    <name evidence="8" type="ORF">bsdE14_41440</name>
</gene>
<feature type="coiled-coil region" evidence="6">
    <location>
        <begin position="234"/>
        <end position="338"/>
    </location>
</feature>
<proteinExistence type="inferred from homology"/>
<keyword evidence="4 6" id="KW-0175">Coiled coil</keyword>
<dbReference type="SUPFAM" id="SSF75553">
    <property type="entry name" value="Smc hinge domain"/>
    <property type="match status" value="1"/>
</dbReference>
<dbReference type="RefSeq" id="WP_264852043.1">
    <property type="nucleotide sequence ID" value="NZ_BRXR01000001.1"/>
</dbReference>
<evidence type="ECO:0000256" key="2">
    <source>
        <dbReference type="ARBA" id="ARBA00022741"/>
    </source>
</evidence>
<accession>A0ABQ5NC06</accession>
<evidence type="ECO:0000313" key="9">
    <source>
        <dbReference type="Proteomes" id="UP001208567"/>
    </source>
</evidence>
<dbReference type="InterPro" id="IPR010935">
    <property type="entry name" value="SMC_hinge"/>
</dbReference>
<feature type="domain" description="SMC hinge" evidence="7">
    <location>
        <begin position="526"/>
        <end position="643"/>
    </location>
</feature>
<comment type="similarity">
    <text evidence="6">Belongs to the SMC family.</text>
</comment>
<dbReference type="Gene3D" id="6.10.140.1720">
    <property type="match status" value="1"/>
</dbReference>
<comment type="caution">
    <text evidence="8">The sequence shown here is derived from an EMBL/GenBank/DDBJ whole genome shotgun (WGS) entry which is preliminary data.</text>
</comment>
<feature type="coiled-coil region" evidence="6">
    <location>
        <begin position="836"/>
        <end position="908"/>
    </location>
</feature>
<dbReference type="Proteomes" id="UP001208567">
    <property type="component" value="Unassembled WGS sequence"/>
</dbReference>
<dbReference type="PANTHER" id="PTHR43977">
    <property type="entry name" value="STRUCTURAL MAINTENANCE OF CHROMOSOMES PROTEIN 3"/>
    <property type="match status" value="1"/>
</dbReference>
<comment type="domain">
    <text evidence="6">Contains large globular domains required for ATP hydrolysis at each terminus and a third globular domain forming a flexible hinge near the middle of the molecule. These domains are separated by coiled-coil structures.</text>
</comment>
<dbReference type="CDD" id="cd03278">
    <property type="entry name" value="ABC_SMC_barmotin"/>
    <property type="match status" value="2"/>
</dbReference>
<keyword evidence="3 6" id="KW-0067">ATP-binding</keyword>
<evidence type="ECO:0000256" key="4">
    <source>
        <dbReference type="ARBA" id="ARBA00023054"/>
    </source>
</evidence>
<keyword evidence="1 6" id="KW-0963">Cytoplasm</keyword>
<evidence type="ECO:0000256" key="1">
    <source>
        <dbReference type="ARBA" id="ARBA00022490"/>
    </source>
</evidence>
<evidence type="ECO:0000256" key="3">
    <source>
        <dbReference type="ARBA" id="ARBA00022840"/>
    </source>
</evidence>
<feature type="binding site" evidence="6">
    <location>
        <begin position="32"/>
        <end position="39"/>
    </location>
    <ligand>
        <name>ATP</name>
        <dbReference type="ChEBI" id="CHEBI:30616"/>
    </ligand>
</feature>
<comment type="subcellular location">
    <subcellularLocation>
        <location evidence="6">Cytoplasm</location>
    </subcellularLocation>
</comment>
<dbReference type="InterPro" id="IPR036277">
    <property type="entry name" value="SMC_hinge_sf"/>
</dbReference>
<comment type="function">
    <text evidence="6">Required for chromosome condensation and partitioning.</text>
</comment>
<sequence>MFLKSMEIRGFKSFADKTELVFKKGVTAVVGPNGSGKSNISDAVRWVLGEQSVKSLRGGKMEDVIFAGTQFRKPVGLAQVSLTLDNLDGELNIDYSDVTISRRLYRSGESEYYINNTQCRLKDIQELFMDTGIGKEGYSIIGQGKIDAILSGKPEERRSLLEEAAGIVKFKNRKEEAEKKLNNTEQNLVRINDILSTYEERLEPLRIENEKAKIFLDLSSELKEKEVNLIIHSIDKIDNKINSVVAECNGLEEEINELLQRKQEAKVSADSWNEALERHELELQEQKQQYYVLKEKYQNITSENKLLEERLHNLNINIERAKFQIDEISAKISGIQENRILEEQGLKHHQDEQLELNVNITNFEKKIVELNSNLSGEETIAKNLKDENVKIANIIANNKNQILMYNNEKENIEKRLAQLKITCENYRNSLSINANTKAMLEEEAIKLRDKIENLENEIKNYKLEIGKFNGQLTREDKKLKEFTAMYNKYEANYQMLLNLDKQYEGYNRAVKTLLQHIEGGKVTTAKNKCYVLGEVINVKKEYETAIEIALGGAISDIITDDESIAKTLISYLKTNNIGRATFLPLTIVNGKSINNISNLAHTDGYIGVASELIGYDKKFKNAVEYVLGRTIISRDMDSALKLAKVCSYSYKIVTLSGEVVNPGGSLTGGSVNQRSSNVIGRKREIEESKENIEKLKIEIDRIAVSIETTRKKVKELDEKCLNLRDNIYFENIEITKNQGKINAIVADNNKITESLTDSNKELQSLNEALKNSEIDIAEVQNKLAELIKKSEDIEANLLKYELQFQEKTKQVMNIREDLTALKIKKAQVDEIVISKIKDLERIAKDAEELQNNSEKAQLEIDEAERNISDCNNNIEHNIEALKGIEASINELEEVFKEKEIEKIRIKENIKISSGQVESISLELIKKDEEKHKQDIVLTKHNIEKEALYKRLNEELNLTYAEALSYRVEIENLDKFRRDIEDIKKRITSLGVVNVGAIEEYKETKEKFTFMNAQKEDLINAKNELLNVIEDMTENMRVVFNENFSKLRVYFKETFKELFKGGNADLILAEGDELTANIEINVEPPGKKLQNINLMSGGEKVLSAIALLFAILKMKPTPFCILDEIEAALDDANVFRYAEFLKKFSSNIQFIVITHRKGTMESSDVLYGVTMEEKGVSKIVSVDLAG</sequence>
<protein>
    <recommendedName>
        <fullName evidence="6">Chromosome partition protein Smc</fullName>
    </recommendedName>
</protein>
<organism evidence="8 9">
    <name type="scientific">Clostridium omnivorum</name>
    <dbReference type="NCBI Taxonomy" id="1604902"/>
    <lineage>
        <taxon>Bacteria</taxon>
        <taxon>Bacillati</taxon>
        <taxon>Bacillota</taxon>
        <taxon>Clostridia</taxon>
        <taxon>Eubacteriales</taxon>
        <taxon>Clostridiaceae</taxon>
        <taxon>Clostridium</taxon>
    </lineage>
</organism>
<evidence type="ECO:0000259" key="7">
    <source>
        <dbReference type="SMART" id="SM00968"/>
    </source>
</evidence>
<dbReference type="PIRSF" id="PIRSF005719">
    <property type="entry name" value="SMC"/>
    <property type="match status" value="1"/>
</dbReference>
<feature type="coiled-coil region" evidence="6">
    <location>
        <begin position="678"/>
        <end position="803"/>
    </location>
</feature>
<reference evidence="8 9" key="1">
    <citation type="journal article" date="2024" name="Int. J. Syst. Evol. Microbiol.">
        <title>Clostridium omnivorum sp. nov., isolated from anoxic soil under the treatment of reductive soil disinfestation.</title>
        <authorList>
            <person name="Ueki A."/>
            <person name="Tonouchi A."/>
            <person name="Kaku N."/>
            <person name="Honma S."/>
            <person name="Ueki K."/>
        </authorList>
    </citation>
    <scope>NUCLEOTIDE SEQUENCE [LARGE SCALE GENOMIC DNA]</scope>
    <source>
        <strain evidence="8 9">E14</strain>
    </source>
</reference>
<keyword evidence="5 6" id="KW-0238">DNA-binding</keyword>
<evidence type="ECO:0000313" key="8">
    <source>
        <dbReference type="EMBL" id="GLC32734.1"/>
    </source>
</evidence>
<evidence type="ECO:0000256" key="5">
    <source>
        <dbReference type="ARBA" id="ARBA00023125"/>
    </source>
</evidence>
<dbReference type="HAMAP" id="MF_01894">
    <property type="entry name" value="Smc_prok"/>
    <property type="match status" value="1"/>
</dbReference>
<feature type="coiled-coil region" evidence="6">
    <location>
        <begin position="367"/>
        <end position="492"/>
    </location>
</feature>
<evidence type="ECO:0000256" key="6">
    <source>
        <dbReference type="HAMAP-Rule" id="MF_01894"/>
    </source>
</evidence>
<dbReference type="Pfam" id="PF02463">
    <property type="entry name" value="SMC_N"/>
    <property type="match status" value="1"/>
</dbReference>
<dbReference type="NCBIfam" id="TIGR02168">
    <property type="entry name" value="SMC_prok_B"/>
    <property type="match status" value="1"/>
</dbReference>
<dbReference type="Gene3D" id="3.40.50.300">
    <property type="entry name" value="P-loop containing nucleotide triphosphate hydrolases"/>
    <property type="match status" value="2"/>
</dbReference>
<comment type="subunit">
    <text evidence="6">Homodimer.</text>
</comment>
<dbReference type="SMART" id="SM00968">
    <property type="entry name" value="SMC_hinge"/>
    <property type="match status" value="1"/>
</dbReference>
<keyword evidence="2 6" id="KW-0547">Nucleotide-binding</keyword>
<keyword evidence="9" id="KW-1185">Reference proteome</keyword>
<dbReference type="EMBL" id="BRXR01000001">
    <property type="protein sequence ID" value="GLC32734.1"/>
    <property type="molecule type" value="Genomic_DNA"/>
</dbReference>
<name>A0ABQ5NC06_9CLOT</name>
<dbReference type="SUPFAM" id="SSF52540">
    <property type="entry name" value="P-loop containing nucleoside triphosphate hydrolases"/>
    <property type="match status" value="1"/>
</dbReference>
<dbReference type="InterPro" id="IPR024704">
    <property type="entry name" value="SMC"/>
</dbReference>
<dbReference type="InterPro" id="IPR003395">
    <property type="entry name" value="RecF/RecN/SMC_N"/>
</dbReference>
<dbReference type="InterPro" id="IPR011890">
    <property type="entry name" value="SMC_prok"/>
</dbReference>
<feature type="coiled-coil region" evidence="6">
    <location>
        <begin position="167"/>
        <end position="201"/>
    </location>
</feature>